<dbReference type="NCBIfam" id="NF004790">
    <property type="entry name" value="PRK06136.1"/>
    <property type="match status" value="1"/>
</dbReference>
<dbReference type="PANTHER" id="PTHR45790">
    <property type="entry name" value="SIROHEME SYNTHASE-RELATED"/>
    <property type="match status" value="1"/>
</dbReference>
<dbReference type="EC" id="2.1.1.107" evidence="2"/>
<dbReference type="InterPro" id="IPR036108">
    <property type="entry name" value="4pyrrol_syn_uPrphyn_synt_sf"/>
</dbReference>
<dbReference type="Proteomes" id="UP000319578">
    <property type="component" value="Unassembled WGS sequence"/>
</dbReference>
<comment type="similarity">
    <text evidence="1">Belongs to the precorrin methyltransferase family.</text>
</comment>
<dbReference type="AlphaFoldDB" id="A0A0K9YIY6"/>
<dbReference type="InterPro" id="IPR003754">
    <property type="entry name" value="4pyrrol_synth_uPrphyn_synth"/>
</dbReference>
<keyword evidence="6" id="KW-0949">S-adenosyl-L-methionine</keyword>
<evidence type="ECO:0000256" key="8">
    <source>
        <dbReference type="ARBA" id="ARBA00079776"/>
    </source>
</evidence>
<evidence type="ECO:0000313" key="12">
    <source>
        <dbReference type="EMBL" id="KNB68634.1"/>
    </source>
</evidence>
<evidence type="ECO:0000256" key="3">
    <source>
        <dbReference type="ARBA" id="ARBA00018323"/>
    </source>
</evidence>
<dbReference type="SUPFAM" id="SSF53790">
    <property type="entry name" value="Tetrapyrrole methylase"/>
    <property type="match status" value="1"/>
</dbReference>
<proteinExistence type="inferred from homology"/>
<accession>A0A0K9YIY6</accession>
<evidence type="ECO:0000256" key="7">
    <source>
        <dbReference type="ARBA" id="ARBA00023244"/>
    </source>
</evidence>
<dbReference type="SUPFAM" id="SSF69618">
    <property type="entry name" value="HemD-like"/>
    <property type="match status" value="1"/>
</dbReference>
<evidence type="ECO:0000259" key="10">
    <source>
        <dbReference type="Pfam" id="PF02602"/>
    </source>
</evidence>
<feature type="domain" description="Tetrapyrrole biosynthesis uroporphyrinogen III synthase" evidence="10">
    <location>
        <begin position="270"/>
        <end position="471"/>
    </location>
</feature>
<keyword evidence="14" id="KW-1185">Reference proteome</keyword>
<dbReference type="NCBIfam" id="TIGR01469">
    <property type="entry name" value="cobA_cysG_Cterm"/>
    <property type="match status" value="1"/>
</dbReference>
<dbReference type="OrthoDB" id="9815856at2"/>
<comment type="caution">
    <text evidence="12">The sequence shown here is derived from an EMBL/GenBank/DDBJ whole genome shotgun (WGS) entry which is preliminary data.</text>
</comment>
<evidence type="ECO:0000313" key="13">
    <source>
        <dbReference type="Proteomes" id="UP000036834"/>
    </source>
</evidence>
<dbReference type="Gene3D" id="3.30.950.10">
    <property type="entry name" value="Methyltransferase, Cobalt-precorrin-4 Transmethylase, Domain 2"/>
    <property type="match status" value="1"/>
</dbReference>
<dbReference type="FunFam" id="3.30.950.10:FF:000001">
    <property type="entry name" value="Siroheme synthase"/>
    <property type="match status" value="1"/>
</dbReference>
<name>A0A0K9YIY6_9BACL</name>
<evidence type="ECO:0000259" key="9">
    <source>
        <dbReference type="Pfam" id="PF00590"/>
    </source>
</evidence>
<evidence type="ECO:0000256" key="5">
    <source>
        <dbReference type="ARBA" id="ARBA00022679"/>
    </source>
</evidence>
<evidence type="ECO:0000256" key="6">
    <source>
        <dbReference type="ARBA" id="ARBA00022691"/>
    </source>
</evidence>
<dbReference type="InterPro" id="IPR035996">
    <property type="entry name" value="4pyrrol_Methylase_sf"/>
</dbReference>
<dbReference type="FunFam" id="3.40.1010.10:FF:000001">
    <property type="entry name" value="Siroheme synthase"/>
    <property type="match status" value="1"/>
</dbReference>
<evidence type="ECO:0000256" key="2">
    <source>
        <dbReference type="ARBA" id="ARBA00012162"/>
    </source>
</evidence>
<dbReference type="GO" id="GO:0004851">
    <property type="term" value="F:uroporphyrin-III C-methyltransferase activity"/>
    <property type="evidence" value="ECO:0007669"/>
    <property type="project" value="UniProtKB-EC"/>
</dbReference>
<keyword evidence="4 12" id="KW-0489">Methyltransferase</keyword>
<dbReference type="InterPro" id="IPR006366">
    <property type="entry name" value="CobA/CysG_C"/>
</dbReference>
<evidence type="ECO:0000256" key="4">
    <source>
        <dbReference type="ARBA" id="ARBA00022603"/>
    </source>
</evidence>
<dbReference type="PANTHER" id="PTHR45790:SF3">
    <property type="entry name" value="S-ADENOSYL-L-METHIONINE-DEPENDENT UROPORPHYRINOGEN III METHYLTRANSFERASE, CHLOROPLASTIC"/>
    <property type="match status" value="1"/>
</dbReference>
<dbReference type="GO" id="GO:0019354">
    <property type="term" value="P:siroheme biosynthetic process"/>
    <property type="evidence" value="ECO:0007669"/>
    <property type="project" value="InterPro"/>
</dbReference>
<dbReference type="InterPro" id="IPR003043">
    <property type="entry name" value="Uropor_MeTrfase_CS"/>
</dbReference>
<gene>
    <name evidence="12" type="ORF">ADS79_32200</name>
    <name evidence="11" type="ORF">BRE01_28380</name>
</gene>
<dbReference type="GO" id="GO:0004852">
    <property type="term" value="F:uroporphyrinogen-III synthase activity"/>
    <property type="evidence" value="ECO:0007669"/>
    <property type="project" value="InterPro"/>
</dbReference>
<sequence length="489" mass="54095">MKSGSVLFVGAGPGDPKLLTIRGKEALERADVVIYDRLANPLLLTYVKKEAKLIYCGKEADRHTLPQDEINLLLIQEAQKGQIVVRLKGGDPSMFGRVGEEAEVCLAHAIPYEIVPGITSGMAAALYAGIPLTHRDYNSSVAFVTGHLCDKNAEKEPDWAALASVETLVIYMGVKNLSRIKERLLAHGKAKDTPVALVRWGTLREQQTVVGRLESIDQEAASAGFTAPAIIVIGEVVRLRESLNWFESRPLFGKRIAVTSKPGMERSGNLATKLEQLGAEVISIPLVESPASLPLDMGIPADFASYQWLVFDDERQVSFFLRVLRQRKFDLRQIKSKLAARGKRAADALEKNGLYPDQVIDQALEPTHLHHYLALRKGERLLYLKPGHGMVVLHSLGTVTHTVQAGELEWDQKHPAATWLVNYPVDWLATEDSYDLPALQSIAGAEWQTKPILCIGHEAETRAREMGWNVVTLEQIELTAPEPEKVVFC</sequence>
<keyword evidence="5 12" id="KW-0808">Transferase</keyword>
<dbReference type="CDD" id="cd11642">
    <property type="entry name" value="SUMT"/>
    <property type="match status" value="1"/>
</dbReference>
<dbReference type="InterPro" id="IPR050161">
    <property type="entry name" value="Siro_Cobalamin_biosynth"/>
</dbReference>
<dbReference type="PROSITE" id="PS00839">
    <property type="entry name" value="SUMT_1"/>
    <property type="match status" value="1"/>
</dbReference>
<dbReference type="GO" id="GO:0032259">
    <property type="term" value="P:methylation"/>
    <property type="evidence" value="ECO:0007669"/>
    <property type="project" value="UniProtKB-KW"/>
</dbReference>
<dbReference type="RefSeq" id="WP_049742566.1">
    <property type="nucleotide sequence ID" value="NZ_BJON01000011.1"/>
</dbReference>
<organism evidence="12 13">
    <name type="scientific">Brevibacillus reuszeri</name>
    <dbReference type="NCBI Taxonomy" id="54915"/>
    <lineage>
        <taxon>Bacteria</taxon>
        <taxon>Bacillati</taxon>
        <taxon>Bacillota</taxon>
        <taxon>Bacilli</taxon>
        <taxon>Bacillales</taxon>
        <taxon>Paenibacillaceae</taxon>
        <taxon>Brevibacillus</taxon>
    </lineage>
</organism>
<dbReference type="InterPro" id="IPR000878">
    <property type="entry name" value="4pyrrol_Mease"/>
</dbReference>
<reference evidence="13" key="1">
    <citation type="submission" date="2015-07" db="EMBL/GenBank/DDBJ databases">
        <title>Genome sequencing project for genomic taxonomy and phylogenomics of Bacillus-like bacteria.</title>
        <authorList>
            <person name="Liu B."/>
            <person name="Wang J."/>
            <person name="Zhu Y."/>
            <person name="Liu G."/>
            <person name="Chen Q."/>
            <person name="Chen Z."/>
            <person name="Lan J."/>
            <person name="Che J."/>
            <person name="Ge C."/>
            <person name="Shi H."/>
            <person name="Pan Z."/>
            <person name="Liu X."/>
        </authorList>
    </citation>
    <scope>NUCLEOTIDE SEQUENCE [LARGE SCALE GENOMIC DNA]</scope>
    <source>
        <strain evidence="13">DSM 9887</strain>
    </source>
</reference>
<dbReference type="InterPro" id="IPR014777">
    <property type="entry name" value="4pyrrole_Mease_sub1"/>
</dbReference>
<evidence type="ECO:0000256" key="1">
    <source>
        <dbReference type="ARBA" id="ARBA00005879"/>
    </source>
</evidence>
<protein>
    <recommendedName>
        <fullName evidence="3">Uroporphyrinogen-III C-methyltransferase</fullName>
        <ecNumber evidence="2">2.1.1.107</ecNumber>
    </recommendedName>
    <alternativeName>
        <fullName evidence="8">Uroporphyrinogen III methylase</fullName>
    </alternativeName>
</protein>
<dbReference type="EMBL" id="LGIQ01000017">
    <property type="protein sequence ID" value="KNB68634.1"/>
    <property type="molecule type" value="Genomic_DNA"/>
</dbReference>
<feature type="domain" description="Tetrapyrrole methylase" evidence="9">
    <location>
        <begin position="6"/>
        <end position="216"/>
    </location>
</feature>
<dbReference type="STRING" id="54915.ADS79_32200"/>
<dbReference type="EMBL" id="BJON01000011">
    <property type="protein sequence ID" value="GED69136.1"/>
    <property type="molecule type" value="Genomic_DNA"/>
</dbReference>
<dbReference type="Gene3D" id="3.40.50.10090">
    <property type="match status" value="2"/>
</dbReference>
<dbReference type="PATRIC" id="fig|54915.3.peg.538"/>
<evidence type="ECO:0000313" key="14">
    <source>
        <dbReference type="Proteomes" id="UP000319578"/>
    </source>
</evidence>
<dbReference type="Pfam" id="PF02602">
    <property type="entry name" value="HEM4"/>
    <property type="match status" value="1"/>
</dbReference>
<evidence type="ECO:0000313" key="11">
    <source>
        <dbReference type="EMBL" id="GED69136.1"/>
    </source>
</evidence>
<keyword evidence="7" id="KW-0627">Porphyrin biosynthesis</keyword>
<dbReference type="Pfam" id="PF00590">
    <property type="entry name" value="TP_methylase"/>
    <property type="match status" value="1"/>
</dbReference>
<reference evidence="11 14" key="3">
    <citation type="submission" date="2019-06" db="EMBL/GenBank/DDBJ databases">
        <title>Whole genome shotgun sequence of Brevibacillus reuszeri NBRC 15719.</title>
        <authorList>
            <person name="Hosoyama A."/>
            <person name="Uohara A."/>
            <person name="Ohji S."/>
            <person name="Ichikawa N."/>
        </authorList>
    </citation>
    <scope>NUCLEOTIDE SEQUENCE [LARGE SCALE GENOMIC DNA]</scope>
    <source>
        <strain evidence="11 14">NBRC 15719</strain>
    </source>
</reference>
<dbReference type="InterPro" id="IPR014776">
    <property type="entry name" value="4pyrrole_Mease_sub2"/>
</dbReference>
<reference evidence="12" key="2">
    <citation type="submission" date="2015-07" db="EMBL/GenBank/DDBJ databases">
        <title>MeaNS - Measles Nucleotide Surveillance Program.</title>
        <authorList>
            <person name="Tran T."/>
            <person name="Druce J."/>
        </authorList>
    </citation>
    <scope>NUCLEOTIDE SEQUENCE</scope>
    <source>
        <strain evidence="12">DSM 9887</strain>
    </source>
</reference>
<dbReference type="Proteomes" id="UP000036834">
    <property type="component" value="Unassembled WGS sequence"/>
</dbReference>
<dbReference type="Gene3D" id="3.40.1010.10">
    <property type="entry name" value="Cobalt-precorrin-4 Transmethylase, Domain 1"/>
    <property type="match status" value="1"/>
</dbReference>